<comment type="caution">
    <text evidence="2">The sequence shown here is derived from an EMBL/GenBank/DDBJ whole genome shotgun (WGS) entry which is preliminary data.</text>
</comment>
<evidence type="ECO:0000313" key="3">
    <source>
        <dbReference type="Proteomes" id="UP000284407"/>
    </source>
</evidence>
<organism evidence="2 3">
    <name type="scientific">Sulfitobacter guttiformis</name>
    <dbReference type="NCBI Taxonomy" id="74349"/>
    <lineage>
        <taxon>Bacteria</taxon>
        <taxon>Pseudomonadati</taxon>
        <taxon>Pseudomonadota</taxon>
        <taxon>Alphaproteobacteria</taxon>
        <taxon>Rhodobacterales</taxon>
        <taxon>Roseobacteraceae</taxon>
        <taxon>Sulfitobacter</taxon>
    </lineage>
</organism>
<gene>
    <name evidence="2" type="ORF">C8N30_3666</name>
</gene>
<evidence type="ECO:0000313" key="2">
    <source>
        <dbReference type="EMBL" id="RKE94538.1"/>
    </source>
</evidence>
<dbReference type="STRING" id="1443111.Z949_794"/>
<dbReference type="Proteomes" id="UP000284407">
    <property type="component" value="Unassembled WGS sequence"/>
</dbReference>
<dbReference type="RefSeq" id="WP_232222784.1">
    <property type="nucleotide sequence ID" value="NZ_RAQK01000002.1"/>
</dbReference>
<reference evidence="2 3" key="1">
    <citation type="submission" date="2018-09" db="EMBL/GenBank/DDBJ databases">
        <title>Genomic Encyclopedia of Archaeal and Bacterial Type Strains, Phase II (KMG-II): from individual species to whole genera.</title>
        <authorList>
            <person name="Goeker M."/>
        </authorList>
    </citation>
    <scope>NUCLEOTIDE SEQUENCE [LARGE SCALE GENOMIC DNA]</scope>
    <source>
        <strain evidence="2 3">DSM 11458</strain>
    </source>
</reference>
<dbReference type="InterPro" id="IPR027417">
    <property type="entry name" value="P-loop_NTPase"/>
</dbReference>
<sequence>MTAVVSLPWLPIAASWRKGIAQLMDIILHVGAHRTGSTSFQHYVRGNRAHLMAQGTALWEPYMLRKGLFDGLFSPPRMLNGRNLQRRAMGRVRLHTAQAMRAGAQRILVTEENMIGAPRACLRAASLFPAIGERLARLDAAFEGRITRVVMSVRAQDLWWSSVAAYGMGRGHPMPDDIRLAALAAAARTWRDVITDMACALPQAEIKVMPFEQFAGQSDKVLSEATGHAAPQGDAKSWLNRSPDVPMLRAKLFANGMVEADLPAHLAEAEGRWNPFSTAQSAALREAYADDMMWLTAGADGLATLTEDRSRTRAGQSLPAGALTKGQFHDQQTEHRFQEREQGRLAQTG</sequence>
<name>A0A420DK18_9RHOB</name>
<dbReference type="AlphaFoldDB" id="A0A420DK18"/>
<keyword evidence="3" id="KW-1185">Reference proteome</keyword>
<dbReference type="SUPFAM" id="SSF52540">
    <property type="entry name" value="P-loop containing nucleoside triphosphate hydrolases"/>
    <property type="match status" value="1"/>
</dbReference>
<evidence type="ECO:0000256" key="1">
    <source>
        <dbReference type="SAM" id="MobiDB-lite"/>
    </source>
</evidence>
<dbReference type="EMBL" id="RAQK01000002">
    <property type="protein sequence ID" value="RKE94538.1"/>
    <property type="molecule type" value="Genomic_DNA"/>
</dbReference>
<proteinExistence type="predicted"/>
<accession>A0A420DK18</accession>
<protein>
    <recommendedName>
        <fullName evidence="4">Sulfotransferase family protein</fullName>
    </recommendedName>
</protein>
<feature type="compositionally biased region" description="Basic and acidic residues" evidence="1">
    <location>
        <begin position="327"/>
        <end position="343"/>
    </location>
</feature>
<evidence type="ECO:0008006" key="4">
    <source>
        <dbReference type="Google" id="ProtNLM"/>
    </source>
</evidence>
<feature type="region of interest" description="Disordered" evidence="1">
    <location>
        <begin position="310"/>
        <end position="349"/>
    </location>
</feature>